<evidence type="ECO:0000313" key="10">
    <source>
        <dbReference type="EMBL" id="ENV34395.1"/>
    </source>
</evidence>
<dbReference type="SUPFAM" id="SSF51569">
    <property type="entry name" value="Aldolase"/>
    <property type="match status" value="1"/>
</dbReference>
<dbReference type="GO" id="GO:0005737">
    <property type="term" value="C:cytoplasm"/>
    <property type="evidence" value="ECO:0007669"/>
    <property type="project" value="TreeGrafter"/>
</dbReference>
<gene>
    <name evidence="10" type="ORF">F960_01462</name>
</gene>
<evidence type="ECO:0000256" key="2">
    <source>
        <dbReference type="ARBA" id="ARBA00004688"/>
    </source>
</evidence>
<dbReference type="GO" id="GO:0042802">
    <property type="term" value="F:identical protein binding"/>
    <property type="evidence" value="ECO:0007669"/>
    <property type="project" value="UniProtKB-ARBA"/>
</dbReference>
<name>N8ZSA4_9GAMM</name>
<accession>N8ZSA4</accession>
<evidence type="ECO:0000256" key="1">
    <source>
        <dbReference type="ARBA" id="ARBA00003726"/>
    </source>
</evidence>
<evidence type="ECO:0000256" key="3">
    <source>
        <dbReference type="ARBA" id="ARBA00007985"/>
    </source>
</evidence>
<dbReference type="HOGENOM" id="CLU_030903_0_1_6"/>
<dbReference type="Proteomes" id="UP000013117">
    <property type="component" value="Unassembled WGS sequence"/>
</dbReference>
<evidence type="ECO:0000256" key="6">
    <source>
        <dbReference type="ARBA" id="ARBA00023141"/>
    </source>
</evidence>
<comment type="caution">
    <text evidence="10">The sequence shown here is derived from an EMBL/GenBank/DDBJ whole genome shotgun (WGS) entry which is preliminary data.</text>
</comment>
<evidence type="ECO:0000256" key="4">
    <source>
        <dbReference type="ARBA" id="ARBA00022605"/>
    </source>
</evidence>
<dbReference type="EC" id="2.5.1.54" evidence="8"/>
<dbReference type="EMBL" id="APPN01000058">
    <property type="protein sequence ID" value="ENV34395.1"/>
    <property type="molecule type" value="Genomic_DNA"/>
</dbReference>
<dbReference type="NCBIfam" id="TIGR00034">
    <property type="entry name" value="aroFGH"/>
    <property type="match status" value="1"/>
</dbReference>
<dbReference type="InterPro" id="IPR013785">
    <property type="entry name" value="Aldolase_TIM"/>
</dbReference>
<dbReference type="GO" id="GO:0009073">
    <property type="term" value="P:aromatic amino acid family biosynthetic process"/>
    <property type="evidence" value="ECO:0007669"/>
    <property type="project" value="UniProtKB-KW"/>
</dbReference>
<dbReference type="STRING" id="202952.GCA_000747725_00423"/>
<comment type="pathway">
    <text evidence="2 8">Metabolic intermediate biosynthesis; chorismate biosynthesis; chorismate from D-erythrose 4-phosphate and phosphoenolpyruvate: step 1/7.</text>
</comment>
<evidence type="ECO:0000256" key="5">
    <source>
        <dbReference type="ARBA" id="ARBA00022679"/>
    </source>
</evidence>
<comment type="catalytic activity">
    <reaction evidence="7 8">
        <text>D-erythrose 4-phosphate + phosphoenolpyruvate + H2O = 7-phospho-2-dehydro-3-deoxy-D-arabino-heptonate + phosphate</text>
        <dbReference type="Rhea" id="RHEA:14717"/>
        <dbReference type="ChEBI" id="CHEBI:15377"/>
        <dbReference type="ChEBI" id="CHEBI:16897"/>
        <dbReference type="ChEBI" id="CHEBI:43474"/>
        <dbReference type="ChEBI" id="CHEBI:58394"/>
        <dbReference type="ChEBI" id="CHEBI:58702"/>
        <dbReference type="EC" id="2.5.1.54"/>
    </reaction>
</comment>
<dbReference type="PANTHER" id="PTHR21225:SF10">
    <property type="entry name" value="PHOSPHO-2-DEHYDRO-3-DEOXYHEPTONATE ALDOLASE, TYR-SENSITIVE"/>
    <property type="match status" value="1"/>
</dbReference>
<comment type="function">
    <text evidence="1 8">Stereospecific condensation of phosphoenolpyruvate (PEP) and D-erythrose-4-phosphate (E4P) giving rise to 3-deoxy-D-arabino-heptulosonate-7-phosphate (DAHP).</text>
</comment>
<dbReference type="PATRIC" id="fig|1120926.3.peg.1401"/>
<reference evidence="10 11" key="1">
    <citation type="submission" date="2013-02" db="EMBL/GenBank/DDBJ databases">
        <title>The Genome Sequence of Acinetobacter gerneri CIP 107464.</title>
        <authorList>
            <consortium name="The Broad Institute Genome Sequencing Platform"/>
            <consortium name="The Broad Institute Genome Sequencing Center for Infectious Disease"/>
            <person name="Cerqueira G."/>
            <person name="Feldgarden M."/>
            <person name="Courvalin P."/>
            <person name="Perichon B."/>
            <person name="Grillot-Courvalin C."/>
            <person name="Clermont D."/>
            <person name="Rocha E."/>
            <person name="Yoon E.-J."/>
            <person name="Nemec A."/>
            <person name="Walker B."/>
            <person name="Young S.K."/>
            <person name="Zeng Q."/>
            <person name="Gargeya S."/>
            <person name="Fitzgerald M."/>
            <person name="Haas B."/>
            <person name="Abouelleil A."/>
            <person name="Alvarado L."/>
            <person name="Arachchi H.M."/>
            <person name="Berlin A.M."/>
            <person name="Chapman S.B."/>
            <person name="Dewar J."/>
            <person name="Goldberg J."/>
            <person name="Griggs A."/>
            <person name="Gujja S."/>
            <person name="Hansen M."/>
            <person name="Howarth C."/>
            <person name="Imamovic A."/>
            <person name="Larimer J."/>
            <person name="McCowan C."/>
            <person name="Murphy C."/>
            <person name="Neiman D."/>
            <person name="Pearson M."/>
            <person name="Priest M."/>
            <person name="Roberts A."/>
            <person name="Saif S."/>
            <person name="Shea T."/>
            <person name="Sisk P."/>
            <person name="Sykes S."/>
            <person name="Wortman J."/>
            <person name="Nusbaum C."/>
            <person name="Birren B."/>
        </authorList>
    </citation>
    <scope>NUCLEOTIDE SEQUENCE [LARGE SCALE GENOMIC DNA]</scope>
    <source>
        <strain evidence="10 11">CIP 107464</strain>
    </source>
</reference>
<organism evidence="10 11">
    <name type="scientific">Acinetobacter gerneri DSM 14967 = CIP 107464 = MTCC 9824</name>
    <dbReference type="NCBI Taxonomy" id="1120926"/>
    <lineage>
        <taxon>Bacteria</taxon>
        <taxon>Pseudomonadati</taxon>
        <taxon>Pseudomonadota</taxon>
        <taxon>Gammaproteobacteria</taxon>
        <taxon>Moraxellales</taxon>
        <taxon>Moraxellaceae</taxon>
        <taxon>Acinetobacter</taxon>
    </lineage>
</organism>
<feature type="domain" description="DAHP synthetase I/KDSA" evidence="9">
    <location>
        <begin position="73"/>
        <end position="367"/>
    </location>
</feature>
<evidence type="ECO:0000313" key="11">
    <source>
        <dbReference type="Proteomes" id="UP000013117"/>
    </source>
</evidence>
<dbReference type="eggNOG" id="COG0722">
    <property type="taxonomic scope" value="Bacteria"/>
</dbReference>
<dbReference type="GO" id="GO:0009423">
    <property type="term" value="P:chorismate biosynthetic process"/>
    <property type="evidence" value="ECO:0007669"/>
    <property type="project" value="UniProtKB-UniPathway"/>
</dbReference>
<keyword evidence="4 8" id="KW-0028">Amino-acid biosynthesis</keyword>
<dbReference type="InterPro" id="IPR006218">
    <property type="entry name" value="DAHP1/KDSA"/>
</dbReference>
<proteinExistence type="inferred from homology"/>
<comment type="similarity">
    <text evidence="3 8">Belongs to the class-I DAHP synthase family.</text>
</comment>
<dbReference type="InterPro" id="IPR006219">
    <property type="entry name" value="DAHP_synth_1"/>
</dbReference>
<evidence type="ECO:0000259" key="9">
    <source>
        <dbReference type="Pfam" id="PF00793"/>
    </source>
</evidence>
<dbReference type="Pfam" id="PF00793">
    <property type="entry name" value="DAHP_synth_1"/>
    <property type="match status" value="1"/>
</dbReference>
<sequence length="382" mass="42234">MLYSVHLKVLLYDLYPVTAMNTLNSNPINQNDIDDVNVQSIQPLVTPAELKAELPLNEKAYQTVLHGRETVRKILDGQDKRLFVVIGPCSIHDTTAAHEYADRLKVLSEKVKDTLYIIMRVYFEKPRTTVGWKGLINDPDMNDSFNIEKGLRIGRQLLLELNEKGLPCATEALDPNSPQYYQDLISWSAIGARTTESQTHREMSSGLSSPVGFKNGTDGGLTVATNAMQSVKHGHSFLGLNDQGQVSIIRTKGNPYAHVVLRGGNGKPNYDAGSVQDAENALAKAKVSNKIMIDASHANSNKDPYLQPLVLKNITEQILEGNKSIVGIMVESHLKGGRQDIPENLDDLEYGKSVTDGCIDWETTEKVLLEMNEALKDALPNR</sequence>
<dbReference type="PANTHER" id="PTHR21225">
    <property type="entry name" value="PHOSPHO-2-DEHYDRO-3-DEOXYHEPTONATE ALDOLASE DAHP SYNTHETASE"/>
    <property type="match status" value="1"/>
</dbReference>
<dbReference type="FunFam" id="3.20.20.70:FF:000005">
    <property type="entry name" value="Phospho-2-dehydro-3-deoxyheptonate aldolase"/>
    <property type="match status" value="1"/>
</dbReference>
<keyword evidence="11" id="KW-1185">Reference proteome</keyword>
<dbReference type="PIRSF" id="PIRSF001361">
    <property type="entry name" value="DAHP_synthase"/>
    <property type="match status" value="1"/>
</dbReference>
<dbReference type="GO" id="GO:0003849">
    <property type="term" value="F:3-deoxy-7-phosphoheptulonate synthase activity"/>
    <property type="evidence" value="ECO:0007669"/>
    <property type="project" value="UniProtKB-EC"/>
</dbReference>
<keyword evidence="5 8" id="KW-0808">Transferase</keyword>
<keyword evidence="6 8" id="KW-0057">Aromatic amino acid biosynthesis</keyword>
<evidence type="ECO:0000256" key="8">
    <source>
        <dbReference type="PIRNR" id="PIRNR001361"/>
    </source>
</evidence>
<dbReference type="AlphaFoldDB" id="N8ZSA4"/>
<dbReference type="GO" id="GO:0008652">
    <property type="term" value="P:amino acid biosynthetic process"/>
    <property type="evidence" value="ECO:0007669"/>
    <property type="project" value="UniProtKB-KW"/>
</dbReference>
<evidence type="ECO:0000256" key="7">
    <source>
        <dbReference type="ARBA" id="ARBA00047508"/>
    </source>
</evidence>
<dbReference type="UniPathway" id="UPA00053">
    <property type="reaction ID" value="UER00084"/>
</dbReference>
<dbReference type="Gene3D" id="3.20.20.70">
    <property type="entry name" value="Aldolase class I"/>
    <property type="match status" value="1"/>
</dbReference>
<protein>
    <recommendedName>
        <fullName evidence="8">Phospho-2-dehydro-3-deoxyheptonate aldolase</fullName>
        <ecNumber evidence="8">2.5.1.54</ecNumber>
    </recommendedName>
</protein>
<dbReference type="NCBIfam" id="NF009395">
    <property type="entry name" value="PRK12755.1"/>
    <property type="match status" value="1"/>
</dbReference>